<dbReference type="EC" id="2.4.1.-" evidence="5"/>
<dbReference type="InterPro" id="IPR002213">
    <property type="entry name" value="UDP_glucos_trans"/>
</dbReference>
<reference evidence="7 8" key="1">
    <citation type="submission" date="2024-01" db="EMBL/GenBank/DDBJ databases">
        <title>The complete chloroplast genome sequence of Lithospermum erythrorhizon: insights into the phylogenetic relationship among Boraginaceae species and the maternal lineages of purple gromwells.</title>
        <authorList>
            <person name="Okada T."/>
            <person name="Watanabe K."/>
        </authorList>
    </citation>
    <scope>NUCLEOTIDE SEQUENCE [LARGE SCALE GENOMIC DNA]</scope>
</reference>
<dbReference type="GO" id="GO:0016138">
    <property type="term" value="P:glycoside biosynthetic process"/>
    <property type="evidence" value="ECO:0007669"/>
    <property type="project" value="UniProtKB-ARBA"/>
</dbReference>
<dbReference type="InterPro" id="IPR035595">
    <property type="entry name" value="UDP_glycos_trans_CS"/>
</dbReference>
<name>A0AAV3PSH8_LITER</name>
<dbReference type="FunFam" id="3.40.50.2000:FF:000060">
    <property type="entry name" value="Glycosyltransferase"/>
    <property type="match status" value="1"/>
</dbReference>
<dbReference type="EMBL" id="BAABME010002126">
    <property type="protein sequence ID" value="GAA0153168.1"/>
    <property type="molecule type" value="Genomic_DNA"/>
</dbReference>
<dbReference type="SUPFAM" id="SSF53756">
    <property type="entry name" value="UDP-Glycosyltransferase/glycogen phosphorylase"/>
    <property type="match status" value="1"/>
</dbReference>
<dbReference type="PROSITE" id="PS00375">
    <property type="entry name" value="UDPGT"/>
    <property type="match status" value="1"/>
</dbReference>
<dbReference type="Gene3D" id="3.40.50.2000">
    <property type="entry name" value="Glycogen Phosphorylase B"/>
    <property type="match status" value="2"/>
</dbReference>
<organism evidence="7 8">
    <name type="scientific">Lithospermum erythrorhizon</name>
    <name type="common">Purple gromwell</name>
    <name type="synonym">Lithospermum officinale var. erythrorhizon</name>
    <dbReference type="NCBI Taxonomy" id="34254"/>
    <lineage>
        <taxon>Eukaryota</taxon>
        <taxon>Viridiplantae</taxon>
        <taxon>Streptophyta</taxon>
        <taxon>Embryophyta</taxon>
        <taxon>Tracheophyta</taxon>
        <taxon>Spermatophyta</taxon>
        <taxon>Magnoliopsida</taxon>
        <taxon>eudicotyledons</taxon>
        <taxon>Gunneridae</taxon>
        <taxon>Pentapetalae</taxon>
        <taxon>asterids</taxon>
        <taxon>lamiids</taxon>
        <taxon>Boraginales</taxon>
        <taxon>Boraginaceae</taxon>
        <taxon>Boraginoideae</taxon>
        <taxon>Lithospermeae</taxon>
        <taxon>Lithospermum</taxon>
    </lineage>
</organism>
<keyword evidence="8" id="KW-1185">Reference proteome</keyword>
<feature type="region of interest" description="Disordered" evidence="6">
    <location>
        <begin position="61"/>
        <end position="85"/>
    </location>
</feature>
<evidence type="ECO:0000256" key="6">
    <source>
        <dbReference type="SAM" id="MobiDB-lite"/>
    </source>
</evidence>
<protein>
    <recommendedName>
        <fullName evidence="5">Glycosyltransferase</fullName>
        <ecNumber evidence="5">2.4.1.-</ecNumber>
    </recommendedName>
</protein>
<evidence type="ECO:0000256" key="2">
    <source>
        <dbReference type="ARBA" id="ARBA00022676"/>
    </source>
</evidence>
<dbReference type="PANTHER" id="PTHR48047:SF131">
    <property type="entry name" value="GLYCOSYLTRANSFERASE"/>
    <property type="match status" value="1"/>
</dbReference>
<feature type="region of interest" description="Disordered" evidence="6">
    <location>
        <begin position="184"/>
        <end position="212"/>
    </location>
</feature>
<dbReference type="PANTHER" id="PTHR48047">
    <property type="entry name" value="GLYCOSYLTRANSFERASE"/>
    <property type="match status" value="1"/>
</dbReference>
<evidence type="ECO:0000256" key="3">
    <source>
        <dbReference type="ARBA" id="ARBA00022679"/>
    </source>
</evidence>
<dbReference type="AlphaFoldDB" id="A0AAV3PSH8"/>
<evidence type="ECO:0000313" key="7">
    <source>
        <dbReference type="EMBL" id="GAA0153168.1"/>
    </source>
</evidence>
<evidence type="ECO:0000256" key="1">
    <source>
        <dbReference type="ARBA" id="ARBA00009995"/>
    </source>
</evidence>
<feature type="compositionally biased region" description="Basic and acidic residues" evidence="6">
    <location>
        <begin position="186"/>
        <end position="195"/>
    </location>
</feature>
<keyword evidence="3 4" id="KW-0808">Transferase</keyword>
<keyword evidence="2 4" id="KW-0328">Glycosyltransferase</keyword>
<comment type="similarity">
    <text evidence="1 4">Belongs to the UDP-glycosyltransferase family.</text>
</comment>
<evidence type="ECO:0000256" key="5">
    <source>
        <dbReference type="RuleBase" id="RU362057"/>
    </source>
</evidence>
<sequence>MESSVEIIVLPFFGQGHLNPCLELCKQIVCQNMKAIFIIPSTLSSSIPSYTHPFLEVVQLSNPPKPADRPGPGSDPLNESGPRRAHPLAKGVEEFLTERFTGSGRVRPVCAIVDVMMQWSREIFVKLGIPIASFFTSGACNSAMEYAKWKADADSINPGETRVLPGLPENMSFSFADVKRNHRRIGGREAGKPGPDEPGGSPGERRHGPKKTPWWEDVEESMALLFNTCDDLEGVFIQYIGDQIGKPVKGVGPMLPEQYWNSAGSVVRDHEVRSNRKADATEDEVMEWLNSKPKQSVIYISFGSEVSPTSEEFAELADALEEANRAFIWVVPPGSGTSGPPRGMLSLMGRKETQDEGYFPHCLDEKVGNRGMIIKGWAPQLLILSHPSLGAFLSHCGWNSTVEAIGRGVPILAWPIRGDQFHNAKLLVNHLKVGKTLLTSDDPLEMMKKEHILKGIEIVMDDQEIHKRAKQLANKFHPSAASLKEFINLLSK</sequence>
<dbReference type="Proteomes" id="UP001454036">
    <property type="component" value="Unassembled WGS sequence"/>
</dbReference>
<dbReference type="Pfam" id="PF00201">
    <property type="entry name" value="UDPGT"/>
    <property type="match status" value="1"/>
</dbReference>
<evidence type="ECO:0000256" key="4">
    <source>
        <dbReference type="RuleBase" id="RU003718"/>
    </source>
</evidence>
<accession>A0AAV3PSH8</accession>
<evidence type="ECO:0000313" key="8">
    <source>
        <dbReference type="Proteomes" id="UP001454036"/>
    </source>
</evidence>
<gene>
    <name evidence="7" type="ORF">LIER_11475</name>
</gene>
<proteinExistence type="inferred from homology"/>
<comment type="caution">
    <text evidence="7">The sequence shown here is derived from an EMBL/GenBank/DDBJ whole genome shotgun (WGS) entry which is preliminary data.</text>
</comment>
<dbReference type="CDD" id="cd03784">
    <property type="entry name" value="GT1_Gtf-like"/>
    <property type="match status" value="1"/>
</dbReference>
<dbReference type="GO" id="GO:0035251">
    <property type="term" value="F:UDP-glucosyltransferase activity"/>
    <property type="evidence" value="ECO:0007669"/>
    <property type="project" value="TreeGrafter"/>
</dbReference>